<protein>
    <submittedName>
        <fullName evidence="1">Uncharacterized protein</fullName>
    </submittedName>
</protein>
<accession>A0ABQ8V925</accession>
<comment type="caution">
    <text evidence="1">The sequence shown here is derived from an EMBL/GenBank/DDBJ whole genome shotgun (WGS) entry which is preliminary data.</text>
</comment>
<reference evidence="1" key="1">
    <citation type="submission" date="2022-08" db="EMBL/GenBank/DDBJ databases">
        <title>A Global Phylogenomic Analysis of the Shiitake Genus Lentinula.</title>
        <authorList>
            <consortium name="DOE Joint Genome Institute"/>
            <person name="Sierra-Patev S."/>
            <person name="Min B."/>
            <person name="Naranjo-Ortiz M."/>
            <person name="Looney B."/>
            <person name="Konkel Z."/>
            <person name="Slot J.C."/>
            <person name="Sakamoto Y."/>
            <person name="Steenwyk J.L."/>
            <person name="Rokas A."/>
            <person name="Carro J."/>
            <person name="Camarero S."/>
            <person name="Ferreira P."/>
            <person name="Molpeceres G."/>
            <person name="Ruiz-Duenas F.J."/>
            <person name="Serrano A."/>
            <person name="Henrissat B."/>
            <person name="Drula E."/>
            <person name="Hughes K.W."/>
            <person name="Mata J.L."/>
            <person name="Ishikawa N.K."/>
            <person name="Vargas-Isla R."/>
            <person name="Ushijima S."/>
            <person name="Smith C.A."/>
            <person name="Ahrendt S."/>
            <person name="Andreopoulos W."/>
            <person name="He G."/>
            <person name="Labutti K."/>
            <person name="Lipzen A."/>
            <person name="Ng V."/>
            <person name="Riley R."/>
            <person name="Sandor L."/>
            <person name="Barry K."/>
            <person name="Martinez A.T."/>
            <person name="Xiao Y."/>
            <person name="Gibbons J.G."/>
            <person name="Terashima K."/>
            <person name="Grigoriev I.V."/>
            <person name="Hibbett D.S."/>
        </authorList>
    </citation>
    <scope>NUCLEOTIDE SEQUENCE</scope>
    <source>
        <strain evidence="1">RHP3577 ss4</strain>
    </source>
</reference>
<organism evidence="1 2">
    <name type="scientific">Lentinula lateritia</name>
    <dbReference type="NCBI Taxonomy" id="40482"/>
    <lineage>
        <taxon>Eukaryota</taxon>
        <taxon>Fungi</taxon>
        <taxon>Dikarya</taxon>
        <taxon>Basidiomycota</taxon>
        <taxon>Agaricomycotina</taxon>
        <taxon>Agaricomycetes</taxon>
        <taxon>Agaricomycetidae</taxon>
        <taxon>Agaricales</taxon>
        <taxon>Marasmiineae</taxon>
        <taxon>Omphalotaceae</taxon>
        <taxon>Lentinula</taxon>
    </lineage>
</organism>
<evidence type="ECO:0000313" key="1">
    <source>
        <dbReference type="EMBL" id="KAJ4481317.1"/>
    </source>
</evidence>
<gene>
    <name evidence="1" type="ORF">C8R41DRAFT_475177</name>
</gene>
<dbReference type="Proteomes" id="UP001150217">
    <property type="component" value="Unassembled WGS sequence"/>
</dbReference>
<proteinExistence type="predicted"/>
<dbReference type="EMBL" id="JANVFT010000059">
    <property type="protein sequence ID" value="KAJ4481317.1"/>
    <property type="molecule type" value="Genomic_DNA"/>
</dbReference>
<keyword evidence="2" id="KW-1185">Reference proteome</keyword>
<sequence length="226" mass="25317">MQLFTSIAVLGSLLVEQPFLLVRKFQQKLFSSLPSIQLSDTTITRCLASVHMHIVLLVLGLFSLVCPMPLQVRSTAEPHPNQDSVLIGHLQPRRAPIRTGPLSSAQIPTSPRIPPLHITFVEGIELGQPLQNVDISTSAKDIVENSVKEFAQYHQRTLSFLNNYRPSYIDYIRGIRFWVHDTLPNNLCHQYCAGVASLGSDNVSEFYHGLLNSNSGSFPEINWEEI</sequence>
<evidence type="ECO:0000313" key="2">
    <source>
        <dbReference type="Proteomes" id="UP001150217"/>
    </source>
</evidence>
<name>A0ABQ8V925_9AGAR</name>